<evidence type="ECO:0000313" key="1">
    <source>
        <dbReference type="EMBL" id="KAF6125452.1"/>
    </source>
</evidence>
<proteinExistence type="predicted"/>
<dbReference type="AlphaFoldDB" id="A0A834ET64"/>
<comment type="caution">
    <text evidence="1">The sequence shown here is derived from an EMBL/GenBank/DDBJ whole genome shotgun (WGS) entry which is preliminary data.</text>
</comment>
<accession>A0A834ET64</accession>
<dbReference type="EMBL" id="JABVXQ010000002">
    <property type="protein sequence ID" value="KAF6125452.1"/>
    <property type="molecule type" value="Genomic_DNA"/>
</dbReference>
<gene>
    <name evidence="1" type="ORF">HJG60_009893</name>
</gene>
<organism evidence="1 2">
    <name type="scientific">Phyllostomus discolor</name>
    <name type="common">pale spear-nosed bat</name>
    <dbReference type="NCBI Taxonomy" id="89673"/>
    <lineage>
        <taxon>Eukaryota</taxon>
        <taxon>Metazoa</taxon>
        <taxon>Chordata</taxon>
        <taxon>Craniata</taxon>
        <taxon>Vertebrata</taxon>
        <taxon>Euteleostomi</taxon>
        <taxon>Mammalia</taxon>
        <taxon>Eutheria</taxon>
        <taxon>Laurasiatheria</taxon>
        <taxon>Chiroptera</taxon>
        <taxon>Yangochiroptera</taxon>
        <taxon>Phyllostomidae</taxon>
        <taxon>Phyllostominae</taxon>
        <taxon>Phyllostomus</taxon>
    </lineage>
</organism>
<sequence length="134" mass="15173">MQLGRPILCVWRTIWLCQPPEKREEMSFGHLNKGRAGDWRPHVELAIHWTPTNIQWVLALVDTGAECTLLYGNPDEFLRPEASTDGYRAGGQCKGEGHVAFPGYWVIASAPMNILFMYPPFLSIYILDIDVLQG</sequence>
<name>A0A834ET64_9CHIR</name>
<evidence type="ECO:0000313" key="2">
    <source>
        <dbReference type="Proteomes" id="UP000664940"/>
    </source>
</evidence>
<reference evidence="1 2" key="1">
    <citation type="journal article" date="2020" name="Nature">
        <title>Six reference-quality genomes reveal evolution of bat adaptations.</title>
        <authorList>
            <person name="Jebb D."/>
            <person name="Huang Z."/>
            <person name="Pippel M."/>
            <person name="Hughes G.M."/>
            <person name="Lavrichenko K."/>
            <person name="Devanna P."/>
            <person name="Winkler S."/>
            <person name="Jermiin L.S."/>
            <person name="Skirmuntt E.C."/>
            <person name="Katzourakis A."/>
            <person name="Burkitt-Gray L."/>
            <person name="Ray D.A."/>
            <person name="Sullivan K.A.M."/>
            <person name="Roscito J.G."/>
            <person name="Kirilenko B.M."/>
            <person name="Davalos L.M."/>
            <person name="Corthals A.P."/>
            <person name="Power M.L."/>
            <person name="Jones G."/>
            <person name="Ransome R.D."/>
            <person name="Dechmann D.K.N."/>
            <person name="Locatelli A.G."/>
            <person name="Puechmaille S.J."/>
            <person name="Fedrigo O."/>
            <person name="Jarvis E.D."/>
            <person name="Hiller M."/>
            <person name="Vernes S.C."/>
            <person name="Myers E.W."/>
            <person name="Teeling E.C."/>
        </authorList>
    </citation>
    <scope>NUCLEOTIDE SEQUENCE [LARGE SCALE GENOMIC DNA]</scope>
    <source>
        <strain evidence="1">Bat1K_MPI-CBG_1</strain>
    </source>
</reference>
<dbReference type="Proteomes" id="UP000664940">
    <property type="component" value="Unassembled WGS sequence"/>
</dbReference>
<protein>
    <submittedName>
        <fullName evidence="1">Uncharacterized protein</fullName>
    </submittedName>
</protein>